<feature type="binding site" description="axial binding residue" evidence="8">
    <location>
        <position position="437"/>
    </location>
    <ligand>
        <name>heme</name>
        <dbReference type="ChEBI" id="CHEBI:30413"/>
    </ligand>
    <ligandPart>
        <name>Fe</name>
        <dbReference type="ChEBI" id="CHEBI:18248"/>
    </ligandPart>
</feature>
<keyword evidence="3 8" id="KW-0349">Heme</keyword>
<name>A0AAD6CV15_9EURO</name>
<evidence type="ECO:0000256" key="8">
    <source>
        <dbReference type="PIRSR" id="PIRSR602401-1"/>
    </source>
</evidence>
<dbReference type="GO" id="GO:0005506">
    <property type="term" value="F:iron ion binding"/>
    <property type="evidence" value="ECO:0007669"/>
    <property type="project" value="InterPro"/>
</dbReference>
<keyword evidence="5 9" id="KW-0560">Oxidoreductase</keyword>
<dbReference type="GO" id="GO:0016705">
    <property type="term" value="F:oxidoreductase activity, acting on paired donors, with incorporation or reduction of molecular oxygen"/>
    <property type="evidence" value="ECO:0007669"/>
    <property type="project" value="InterPro"/>
</dbReference>
<dbReference type="GO" id="GO:0004497">
    <property type="term" value="F:monooxygenase activity"/>
    <property type="evidence" value="ECO:0007669"/>
    <property type="project" value="UniProtKB-KW"/>
</dbReference>
<evidence type="ECO:0000256" key="6">
    <source>
        <dbReference type="ARBA" id="ARBA00023004"/>
    </source>
</evidence>
<dbReference type="PRINTS" id="PR00385">
    <property type="entry name" value="P450"/>
</dbReference>
<dbReference type="InterPro" id="IPR001128">
    <property type="entry name" value="Cyt_P450"/>
</dbReference>
<dbReference type="EMBL" id="JAQIZZ010000005">
    <property type="protein sequence ID" value="KAJ5540699.1"/>
    <property type="molecule type" value="Genomic_DNA"/>
</dbReference>
<keyword evidence="11" id="KW-1185">Reference proteome</keyword>
<dbReference type="SUPFAM" id="SSF48264">
    <property type="entry name" value="Cytochrome P450"/>
    <property type="match status" value="1"/>
</dbReference>
<protein>
    <submittedName>
        <fullName evidence="10">Cytochrome P450 monooxygenase</fullName>
    </submittedName>
</protein>
<gene>
    <name evidence="10" type="ORF">N7494_005775</name>
</gene>
<dbReference type="PANTHER" id="PTHR24305">
    <property type="entry name" value="CYTOCHROME P450"/>
    <property type="match status" value="1"/>
</dbReference>
<evidence type="ECO:0000256" key="7">
    <source>
        <dbReference type="ARBA" id="ARBA00023033"/>
    </source>
</evidence>
<dbReference type="InterPro" id="IPR050121">
    <property type="entry name" value="Cytochrome_P450_monoxygenase"/>
</dbReference>
<evidence type="ECO:0000256" key="2">
    <source>
        <dbReference type="ARBA" id="ARBA00010617"/>
    </source>
</evidence>
<dbReference type="Proteomes" id="UP001220324">
    <property type="component" value="Unassembled WGS sequence"/>
</dbReference>
<accession>A0AAD6CV15</accession>
<evidence type="ECO:0000256" key="5">
    <source>
        <dbReference type="ARBA" id="ARBA00023002"/>
    </source>
</evidence>
<evidence type="ECO:0000256" key="9">
    <source>
        <dbReference type="RuleBase" id="RU000461"/>
    </source>
</evidence>
<sequence>TDLYHNFPKTLIISLQVLAHAVGRALYNVLFHPLRSFPGPILHGMSRVPYCWKLLRGTMPYDVLCLHVKYGDVVRIGPDELAFSSATAWRDIMGHRPGVEEFAKSQNFYRPVKGSPVNIVNAEREEHSILRRQLAHGFSEKSMREQEPLIQLYIDLLIQRLHENCAAGQKAVDLTAWYNWTTFDIIGDLAFGEPFGCLQNSEYHPYVHLIFESARGGTIWQTMRFYPLLNKLFWAVVPRSALSRFVRQTKLSMAKLQRRMEPGNERSDLIEGLLSKRKELNLSLENLQSNGNILIIGGSETTATLLAGVTYLLLSNPVALQRLTVEVRSTFQSEQEITMTSVNQLTYMLACLNEALRVYPPVPTGLPRVTPAGGRTILGRFVPQGTIVALHHWALYHNEKHFTDPNLYRPERFLGDPRYEDDDFEILQPFNVGPRNCLGRNLAYAEMRMILARVIFNFDMKIAEDSKGWMERQYIYLFWQKDPLYVHLTPVNTDRSVVYQ</sequence>
<dbReference type="Gene3D" id="1.10.630.10">
    <property type="entry name" value="Cytochrome P450"/>
    <property type="match status" value="1"/>
</dbReference>
<organism evidence="10 11">
    <name type="scientific">Penicillium frequentans</name>
    <dbReference type="NCBI Taxonomy" id="3151616"/>
    <lineage>
        <taxon>Eukaryota</taxon>
        <taxon>Fungi</taxon>
        <taxon>Dikarya</taxon>
        <taxon>Ascomycota</taxon>
        <taxon>Pezizomycotina</taxon>
        <taxon>Eurotiomycetes</taxon>
        <taxon>Eurotiomycetidae</taxon>
        <taxon>Eurotiales</taxon>
        <taxon>Aspergillaceae</taxon>
        <taxon>Penicillium</taxon>
    </lineage>
</organism>
<dbReference type="FunFam" id="1.10.630.10:FF:000047">
    <property type="entry name" value="Cytochrome P450 monooxygenase"/>
    <property type="match status" value="1"/>
</dbReference>
<evidence type="ECO:0000256" key="3">
    <source>
        <dbReference type="ARBA" id="ARBA00022617"/>
    </source>
</evidence>
<proteinExistence type="inferred from homology"/>
<dbReference type="CDD" id="cd11058">
    <property type="entry name" value="CYP60B-like"/>
    <property type="match status" value="1"/>
</dbReference>
<dbReference type="PRINTS" id="PR00463">
    <property type="entry name" value="EP450I"/>
</dbReference>
<dbReference type="Pfam" id="PF00067">
    <property type="entry name" value="p450"/>
    <property type="match status" value="1"/>
</dbReference>
<keyword evidence="6 8" id="KW-0408">Iron</keyword>
<comment type="cofactor">
    <cofactor evidence="1 8">
        <name>heme</name>
        <dbReference type="ChEBI" id="CHEBI:30413"/>
    </cofactor>
</comment>
<dbReference type="InterPro" id="IPR036396">
    <property type="entry name" value="Cyt_P450_sf"/>
</dbReference>
<dbReference type="AlphaFoldDB" id="A0AAD6CV15"/>
<reference evidence="10 11" key="1">
    <citation type="journal article" date="2023" name="IMA Fungus">
        <title>Comparative genomic study of the Penicillium genus elucidates a diverse pangenome and 15 lateral gene transfer events.</title>
        <authorList>
            <person name="Petersen C."/>
            <person name="Sorensen T."/>
            <person name="Nielsen M.R."/>
            <person name="Sondergaard T.E."/>
            <person name="Sorensen J.L."/>
            <person name="Fitzpatrick D.A."/>
            <person name="Frisvad J.C."/>
            <person name="Nielsen K.L."/>
        </authorList>
    </citation>
    <scope>NUCLEOTIDE SEQUENCE [LARGE SCALE GENOMIC DNA]</scope>
    <source>
        <strain evidence="10 11">IBT 35679</strain>
    </source>
</reference>
<comment type="similarity">
    <text evidence="2 9">Belongs to the cytochrome P450 family.</text>
</comment>
<keyword evidence="4 8" id="KW-0479">Metal-binding</keyword>
<evidence type="ECO:0000256" key="4">
    <source>
        <dbReference type="ARBA" id="ARBA00022723"/>
    </source>
</evidence>
<keyword evidence="7 9" id="KW-0503">Monooxygenase</keyword>
<evidence type="ECO:0000313" key="11">
    <source>
        <dbReference type="Proteomes" id="UP001220324"/>
    </source>
</evidence>
<feature type="non-terminal residue" evidence="10">
    <location>
        <position position="1"/>
    </location>
</feature>
<dbReference type="PANTHER" id="PTHR24305:SF230">
    <property type="entry name" value="P450, PUTATIVE (EUROFUNG)-RELATED"/>
    <property type="match status" value="1"/>
</dbReference>
<evidence type="ECO:0000256" key="1">
    <source>
        <dbReference type="ARBA" id="ARBA00001971"/>
    </source>
</evidence>
<dbReference type="GO" id="GO:0020037">
    <property type="term" value="F:heme binding"/>
    <property type="evidence" value="ECO:0007669"/>
    <property type="project" value="InterPro"/>
</dbReference>
<dbReference type="InterPro" id="IPR002401">
    <property type="entry name" value="Cyt_P450_E_grp-I"/>
</dbReference>
<comment type="caution">
    <text evidence="10">The sequence shown here is derived from an EMBL/GenBank/DDBJ whole genome shotgun (WGS) entry which is preliminary data.</text>
</comment>
<dbReference type="InterPro" id="IPR017972">
    <property type="entry name" value="Cyt_P450_CS"/>
</dbReference>
<dbReference type="PROSITE" id="PS00086">
    <property type="entry name" value="CYTOCHROME_P450"/>
    <property type="match status" value="1"/>
</dbReference>
<dbReference type="GO" id="GO:0043386">
    <property type="term" value="P:mycotoxin biosynthetic process"/>
    <property type="evidence" value="ECO:0007669"/>
    <property type="project" value="UniProtKB-ARBA"/>
</dbReference>
<evidence type="ECO:0000313" key="10">
    <source>
        <dbReference type="EMBL" id="KAJ5540699.1"/>
    </source>
</evidence>